<dbReference type="PANTHER" id="PTHR22550:SF14">
    <property type="entry name" value="VWFA DOMAIN-CONTAINING PROTEIN"/>
    <property type="match status" value="1"/>
</dbReference>
<dbReference type="InterPro" id="IPR036465">
    <property type="entry name" value="vWFA_dom_sf"/>
</dbReference>
<dbReference type="Gene3D" id="1.25.40.10">
    <property type="entry name" value="Tetratricopeptide repeat domain"/>
    <property type="match status" value="1"/>
</dbReference>
<evidence type="ECO:0000256" key="3">
    <source>
        <dbReference type="PROSITE-ProRule" id="PRU00339"/>
    </source>
</evidence>
<dbReference type="InterPro" id="IPR011990">
    <property type="entry name" value="TPR-like_helical_dom_sf"/>
</dbReference>
<dbReference type="InterPro" id="IPR050768">
    <property type="entry name" value="UPF0353/GerABKA_families"/>
</dbReference>
<sequence>MSELFGLEWREPLWGLLALQPLLLWGLGYWRRHKLAGYADAALAPWALLAGGARPMERWRLLGHALAWALLAAAAAGPRLPLEESAGGGQPGQRHPLRVDIVLDVSASMQATDIAPSRLARAKLELRDLIARLRGERVGLIVYAGEPGLLSPATDDAALLQRMLDQVEPALIATPGTNLAAALQLAQRDVGQGGAVLLVGDAEADSLAGAAGEAVRVAVQDLKAAGIPLYVLGVGTASGAPIPLPEGGHAEQDGAQVLSRMAATSYGELAQRTGGVFVPAVDGDADWASLYDNHLARLPAAPPPADAVRAWRELYAWCLAPALVLLLWLHLPRALPQAAALLVAGLIALPAHDAQADDTLQAAWRDYRAGRHAEAQTRFERAGGYLGQLGAGAAAWRLKDYAAAQRHFGAALLLARTAAERSDALYNLGNAHYALGNWLAAAEAYQAVLRERPQDRRAQANLERAIYRLKQRRGPVLGSTDLRGRMGFFAEGITSTEWDREIAVKEFERKETGTLIDKDKAAGQGARLDGAASRAVGVEADGRRLQSGLKKLELLHDKPTAMYQGLMKQDASSSSMELPPW</sequence>
<dbReference type="Pfam" id="PF13519">
    <property type="entry name" value="VWA_2"/>
    <property type="match status" value="1"/>
</dbReference>
<keyword evidence="6" id="KW-1185">Reference proteome</keyword>
<feature type="domain" description="VWFA" evidence="4">
    <location>
        <begin position="98"/>
        <end position="298"/>
    </location>
</feature>
<evidence type="ECO:0000313" key="5">
    <source>
        <dbReference type="EMBL" id="TCS73096.1"/>
    </source>
</evidence>
<dbReference type="AlphaFoldDB" id="A0A4R3K0G1"/>
<dbReference type="InterPro" id="IPR002035">
    <property type="entry name" value="VWF_A"/>
</dbReference>
<feature type="repeat" description="TPR" evidence="3">
    <location>
        <begin position="422"/>
        <end position="455"/>
    </location>
</feature>
<accession>A0A4R3K0G1</accession>
<keyword evidence="1" id="KW-0677">Repeat</keyword>
<dbReference type="Gene3D" id="3.40.50.410">
    <property type="entry name" value="von Willebrand factor, type A domain"/>
    <property type="match status" value="1"/>
</dbReference>
<evidence type="ECO:0000256" key="2">
    <source>
        <dbReference type="ARBA" id="ARBA00022803"/>
    </source>
</evidence>
<dbReference type="SUPFAM" id="SSF53300">
    <property type="entry name" value="vWA-like"/>
    <property type="match status" value="1"/>
</dbReference>
<name>A0A4R3K0G1_9PROT</name>
<dbReference type="InterPro" id="IPR019734">
    <property type="entry name" value="TPR_rpt"/>
</dbReference>
<dbReference type="InterPro" id="IPR013105">
    <property type="entry name" value="TPR_2"/>
</dbReference>
<dbReference type="RefSeq" id="WP_126462396.1">
    <property type="nucleotide sequence ID" value="NZ_AP018721.1"/>
</dbReference>
<evidence type="ECO:0000256" key="1">
    <source>
        <dbReference type="ARBA" id="ARBA00022737"/>
    </source>
</evidence>
<reference evidence="5 6" key="1">
    <citation type="submission" date="2019-03" db="EMBL/GenBank/DDBJ databases">
        <title>Genomic Encyclopedia of Type Strains, Phase IV (KMG-IV): sequencing the most valuable type-strain genomes for metagenomic binning, comparative biology and taxonomic classification.</title>
        <authorList>
            <person name="Goeker M."/>
        </authorList>
    </citation>
    <scope>NUCLEOTIDE SEQUENCE [LARGE SCALE GENOMIC DNA]</scope>
    <source>
        <strain evidence="5 6">DSM 103923</strain>
    </source>
</reference>
<proteinExistence type="predicted"/>
<dbReference type="PROSITE" id="PS50005">
    <property type="entry name" value="TPR"/>
    <property type="match status" value="1"/>
</dbReference>
<comment type="caution">
    <text evidence="5">The sequence shown here is derived from an EMBL/GenBank/DDBJ whole genome shotgun (WGS) entry which is preliminary data.</text>
</comment>
<dbReference type="PANTHER" id="PTHR22550">
    <property type="entry name" value="SPORE GERMINATION PROTEIN"/>
    <property type="match status" value="1"/>
</dbReference>
<dbReference type="Proteomes" id="UP000295135">
    <property type="component" value="Unassembled WGS sequence"/>
</dbReference>
<dbReference type="EMBL" id="SLZY01000003">
    <property type="protein sequence ID" value="TCS73096.1"/>
    <property type="molecule type" value="Genomic_DNA"/>
</dbReference>
<dbReference type="OrthoDB" id="9149683at2"/>
<evidence type="ECO:0000259" key="4">
    <source>
        <dbReference type="PROSITE" id="PS50234"/>
    </source>
</evidence>
<organism evidence="5 6">
    <name type="scientific">Sulfuritortus calidifontis</name>
    <dbReference type="NCBI Taxonomy" id="1914471"/>
    <lineage>
        <taxon>Bacteria</taxon>
        <taxon>Pseudomonadati</taxon>
        <taxon>Pseudomonadota</taxon>
        <taxon>Betaproteobacteria</taxon>
        <taxon>Nitrosomonadales</taxon>
        <taxon>Thiobacillaceae</taxon>
        <taxon>Sulfuritortus</taxon>
    </lineage>
</organism>
<evidence type="ECO:0000313" key="6">
    <source>
        <dbReference type="Proteomes" id="UP000295135"/>
    </source>
</evidence>
<dbReference type="SUPFAM" id="SSF48452">
    <property type="entry name" value="TPR-like"/>
    <property type="match status" value="1"/>
</dbReference>
<dbReference type="PROSITE" id="PS50234">
    <property type="entry name" value="VWFA"/>
    <property type="match status" value="1"/>
</dbReference>
<keyword evidence="2 3" id="KW-0802">TPR repeat</keyword>
<gene>
    <name evidence="5" type="ORF">EDC61_103219</name>
</gene>
<dbReference type="Pfam" id="PF07719">
    <property type="entry name" value="TPR_2"/>
    <property type="match status" value="1"/>
</dbReference>
<protein>
    <submittedName>
        <fullName evidence="5">Ca-activated chloride channel family protein</fullName>
    </submittedName>
</protein>
<dbReference type="SMART" id="SM00327">
    <property type="entry name" value="VWA"/>
    <property type="match status" value="1"/>
</dbReference>
<dbReference type="SMART" id="SM00028">
    <property type="entry name" value="TPR"/>
    <property type="match status" value="2"/>
</dbReference>